<keyword evidence="2" id="KW-1185">Reference proteome</keyword>
<evidence type="ECO:0000313" key="2">
    <source>
        <dbReference type="Proteomes" id="UP000184226"/>
    </source>
</evidence>
<proteinExistence type="predicted"/>
<dbReference type="EMBL" id="FQXE01000002">
    <property type="protein sequence ID" value="SHH11061.1"/>
    <property type="molecule type" value="Genomic_DNA"/>
</dbReference>
<dbReference type="Proteomes" id="UP000184226">
    <property type="component" value="Unassembled WGS sequence"/>
</dbReference>
<sequence length="39" mass="4380">MTILQEILVWTQGLPAWQSDAASRLIAKQVLTPEDLEDV</sequence>
<dbReference type="AlphaFoldDB" id="A0A1M5QB57"/>
<protein>
    <submittedName>
        <fullName evidence="1">Uncharacterized protein</fullName>
    </submittedName>
</protein>
<evidence type="ECO:0000313" key="1">
    <source>
        <dbReference type="EMBL" id="SHH11061.1"/>
    </source>
</evidence>
<accession>A0A1M5QB57</accession>
<gene>
    <name evidence="1" type="ORF">SAMN04488135_102210</name>
</gene>
<organism evidence="1 2">
    <name type="scientific">Pollutimonas bauzanensis</name>
    <dbReference type="NCBI Taxonomy" id="658167"/>
    <lineage>
        <taxon>Bacteria</taxon>
        <taxon>Pseudomonadati</taxon>
        <taxon>Pseudomonadota</taxon>
        <taxon>Betaproteobacteria</taxon>
        <taxon>Burkholderiales</taxon>
        <taxon>Alcaligenaceae</taxon>
        <taxon>Pollutimonas</taxon>
    </lineage>
</organism>
<name>A0A1M5QB57_9BURK</name>
<reference evidence="1 2" key="1">
    <citation type="submission" date="2016-11" db="EMBL/GenBank/DDBJ databases">
        <authorList>
            <person name="Jaros S."/>
            <person name="Januszkiewicz K."/>
            <person name="Wedrychowicz H."/>
        </authorList>
    </citation>
    <scope>NUCLEOTIDE SEQUENCE [LARGE SCALE GENOMIC DNA]</scope>
    <source>
        <strain evidence="1 2">CGMCC 1.10190</strain>
    </source>
</reference>